<accession>A0A9P7YGQ3</accession>
<feature type="signal peptide" evidence="2">
    <location>
        <begin position="1"/>
        <end position="21"/>
    </location>
</feature>
<dbReference type="Proteomes" id="UP000824998">
    <property type="component" value="Unassembled WGS sequence"/>
</dbReference>
<organism evidence="3 4">
    <name type="scientific">Amylocarpus encephaloides</name>
    <dbReference type="NCBI Taxonomy" id="45428"/>
    <lineage>
        <taxon>Eukaryota</taxon>
        <taxon>Fungi</taxon>
        <taxon>Dikarya</taxon>
        <taxon>Ascomycota</taxon>
        <taxon>Pezizomycotina</taxon>
        <taxon>Leotiomycetes</taxon>
        <taxon>Helotiales</taxon>
        <taxon>Helotiales incertae sedis</taxon>
        <taxon>Amylocarpus</taxon>
    </lineage>
</organism>
<feature type="region of interest" description="Disordered" evidence="1">
    <location>
        <begin position="49"/>
        <end position="83"/>
    </location>
</feature>
<feature type="compositionally biased region" description="Low complexity" evidence="1">
    <location>
        <begin position="155"/>
        <end position="179"/>
    </location>
</feature>
<feature type="region of interest" description="Disordered" evidence="1">
    <location>
        <begin position="369"/>
        <end position="389"/>
    </location>
</feature>
<name>A0A9P7YGQ3_9HELO</name>
<feature type="chain" id="PRO_5040469626" description="Extracellular membrane protein CFEM domain-containing protein" evidence="2">
    <location>
        <begin position="22"/>
        <end position="389"/>
    </location>
</feature>
<feature type="compositionally biased region" description="Low complexity" evidence="1">
    <location>
        <begin position="375"/>
        <end position="389"/>
    </location>
</feature>
<feature type="compositionally biased region" description="Polar residues" evidence="1">
    <location>
        <begin position="71"/>
        <end position="81"/>
    </location>
</feature>
<evidence type="ECO:0000256" key="1">
    <source>
        <dbReference type="SAM" id="MobiDB-lite"/>
    </source>
</evidence>
<comment type="caution">
    <text evidence="3">The sequence shown here is derived from an EMBL/GenBank/DDBJ whole genome shotgun (WGS) entry which is preliminary data.</text>
</comment>
<evidence type="ECO:0000256" key="2">
    <source>
        <dbReference type="SAM" id="SignalP"/>
    </source>
</evidence>
<reference evidence="3" key="1">
    <citation type="journal article" date="2021" name="IMA Fungus">
        <title>Genomic characterization of three marine fungi, including Emericellopsis atlantica sp. nov. with signatures of a generalist lifestyle and marine biomass degradation.</title>
        <authorList>
            <person name="Hagestad O.C."/>
            <person name="Hou L."/>
            <person name="Andersen J.H."/>
            <person name="Hansen E.H."/>
            <person name="Altermark B."/>
            <person name="Li C."/>
            <person name="Kuhnert E."/>
            <person name="Cox R.J."/>
            <person name="Crous P.W."/>
            <person name="Spatafora J.W."/>
            <person name="Lail K."/>
            <person name="Amirebrahimi M."/>
            <person name="Lipzen A."/>
            <person name="Pangilinan J."/>
            <person name="Andreopoulos W."/>
            <person name="Hayes R.D."/>
            <person name="Ng V."/>
            <person name="Grigoriev I.V."/>
            <person name="Jackson S.A."/>
            <person name="Sutton T.D.S."/>
            <person name="Dobson A.D.W."/>
            <person name="Rama T."/>
        </authorList>
    </citation>
    <scope>NUCLEOTIDE SEQUENCE</scope>
    <source>
        <strain evidence="3">TRa018bII</strain>
    </source>
</reference>
<dbReference type="PROSITE" id="PS51257">
    <property type="entry name" value="PROKAR_LIPOPROTEIN"/>
    <property type="match status" value="1"/>
</dbReference>
<sequence length="389" mass="40081">MTPNIKFVAAAILAFCAPALATSCTATVTVTITETSSVCDQSTSRMNSSMISTTTSDSTSSLTTSMDTTSIPTSMNSTMASTWGPEPTPLDCQEDNCLRAFIGHPSNVSPFCATFMTSFSAATTGFPDSIENCEANPSRISSACSCVNTALISSPTPSPTPGSNSTTTTLSTTISNSTTSPPPASTPFTPLDCQPDNCLRHFERFPEISSFCQTYTTSPSSATAFPPIIENCDANPSRVSSACSCINTELEGAIGYTPTTAAASSTTQPFPAVTGAPDPATDCHQDNCLREFFQSQDLVSEFCSTYTTATNTATVSLPMYASTTMVGGNGGMATSASASSSGSACGGVIVVYETRTMVNTVVSTVGLTSADEEGTSTSTSTMSEETSAE</sequence>
<keyword evidence="2" id="KW-0732">Signal</keyword>
<evidence type="ECO:0000313" key="3">
    <source>
        <dbReference type="EMBL" id="KAG9233305.1"/>
    </source>
</evidence>
<feature type="region of interest" description="Disordered" evidence="1">
    <location>
        <begin position="155"/>
        <end position="186"/>
    </location>
</feature>
<dbReference type="AlphaFoldDB" id="A0A9P7YGQ3"/>
<gene>
    <name evidence="3" type="ORF">BJ875DRAFT_442395</name>
</gene>
<dbReference type="EMBL" id="MU251507">
    <property type="protein sequence ID" value="KAG9233305.1"/>
    <property type="molecule type" value="Genomic_DNA"/>
</dbReference>
<feature type="compositionally biased region" description="Low complexity" evidence="1">
    <location>
        <begin position="49"/>
        <end position="70"/>
    </location>
</feature>
<protein>
    <recommendedName>
        <fullName evidence="5">Extracellular membrane protein CFEM domain-containing protein</fullName>
    </recommendedName>
</protein>
<dbReference type="OrthoDB" id="3563695at2759"/>
<proteinExistence type="predicted"/>
<evidence type="ECO:0000313" key="4">
    <source>
        <dbReference type="Proteomes" id="UP000824998"/>
    </source>
</evidence>
<keyword evidence="4" id="KW-1185">Reference proteome</keyword>
<evidence type="ECO:0008006" key="5">
    <source>
        <dbReference type="Google" id="ProtNLM"/>
    </source>
</evidence>